<dbReference type="AlphaFoldDB" id="A0A5B7CJT1"/>
<evidence type="ECO:0000313" key="2">
    <source>
        <dbReference type="EMBL" id="MPC09769.1"/>
    </source>
</evidence>
<protein>
    <submittedName>
        <fullName evidence="2">Uncharacterized protein</fullName>
    </submittedName>
</protein>
<proteinExistence type="predicted"/>
<sequence length="160" mass="18053">MDLDVLRLRSVMVQYLHLPRFLVRKVQHLLSSTPSLACMMDAEATVHCEPIKVTRLLITRLRGLACAAFRVTRHYAPSRSRRTREGDGEGGSTRVRRLCCRDKRRTGSSPAPNAGQDLVKCKIPVEPLKTPRESPVTSTRTRYNKSKQDKATLGNTKQEP</sequence>
<organism evidence="2 3">
    <name type="scientific">Portunus trituberculatus</name>
    <name type="common">Swimming crab</name>
    <name type="synonym">Neptunus trituberculatus</name>
    <dbReference type="NCBI Taxonomy" id="210409"/>
    <lineage>
        <taxon>Eukaryota</taxon>
        <taxon>Metazoa</taxon>
        <taxon>Ecdysozoa</taxon>
        <taxon>Arthropoda</taxon>
        <taxon>Crustacea</taxon>
        <taxon>Multicrustacea</taxon>
        <taxon>Malacostraca</taxon>
        <taxon>Eumalacostraca</taxon>
        <taxon>Eucarida</taxon>
        <taxon>Decapoda</taxon>
        <taxon>Pleocyemata</taxon>
        <taxon>Brachyura</taxon>
        <taxon>Eubrachyura</taxon>
        <taxon>Portunoidea</taxon>
        <taxon>Portunidae</taxon>
        <taxon>Portuninae</taxon>
        <taxon>Portunus</taxon>
    </lineage>
</organism>
<gene>
    <name evidence="2" type="ORF">E2C01_002386</name>
</gene>
<dbReference type="Proteomes" id="UP000324222">
    <property type="component" value="Unassembled WGS sequence"/>
</dbReference>
<keyword evidence="3" id="KW-1185">Reference proteome</keyword>
<evidence type="ECO:0000256" key="1">
    <source>
        <dbReference type="SAM" id="MobiDB-lite"/>
    </source>
</evidence>
<comment type="caution">
    <text evidence="2">The sequence shown here is derived from an EMBL/GenBank/DDBJ whole genome shotgun (WGS) entry which is preliminary data.</text>
</comment>
<reference evidence="2 3" key="1">
    <citation type="submission" date="2019-05" db="EMBL/GenBank/DDBJ databases">
        <title>Another draft genome of Portunus trituberculatus and its Hox gene families provides insights of decapod evolution.</title>
        <authorList>
            <person name="Jeong J.-H."/>
            <person name="Song I."/>
            <person name="Kim S."/>
            <person name="Choi T."/>
            <person name="Kim D."/>
            <person name="Ryu S."/>
            <person name="Kim W."/>
        </authorList>
    </citation>
    <scope>NUCLEOTIDE SEQUENCE [LARGE SCALE GENOMIC DNA]</scope>
    <source>
        <tissue evidence="2">Muscle</tissue>
    </source>
</reference>
<feature type="compositionally biased region" description="Basic residues" evidence="1">
    <location>
        <begin position="94"/>
        <end position="106"/>
    </location>
</feature>
<feature type="region of interest" description="Disordered" evidence="1">
    <location>
        <begin position="77"/>
        <end position="160"/>
    </location>
</feature>
<dbReference type="EMBL" id="VSRR010000084">
    <property type="protein sequence ID" value="MPC09769.1"/>
    <property type="molecule type" value="Genomic_DNA"/>
</dbReference>
<name>A0A5B7CJT1_PORTR</name>
<evidence type="ECO:0000313" key="3">
    <source>
        <dbReference type="Proteomes" id="UP000324222"/>
    </source>
</evidence>
<accession>A0A5B7CJT1</accession>